<evidence type="ECO:0000313" key="2">
    <source>
        <dbReference type="EMBL" id="GFF18703.1"/>
    </source>
</evidence>
<dbReference type="EMBL" id="BLJY01000009">
    <property type="protein sequence ID" value="GFF18703.1"/>
    <property type="molecule type" value="Genomic_DNA"/>
</dbReference>
<dbReference type="PANTHER" id="PTHR21310">
    <property type="entry name" value="AMINOGLYCOSIDE PHOSPHOTRANSFERASE-RELATED-RELATED"/>
    <property type="match status" value="1"/>
</dbReference>
<evidence type="ECO:0000313" key="3">
    <source>
        <dbReference type="Proteomes" id="UP000452235"/>
    </source>
</evidence>
<dbReference type="Gene3D" id="3.90.1200.10">
    <property type="match status" value="1"/>
</dbReference>
<dbReference type="PANTHER" id="PTHR21310:SF39">
    <property type="entry name" value="AMINOGLYCOSIDE PHOSPHOTRANSFERASE DOMAIN-CONTAINING PROTEIN"/>
    <property type="match status" value="1"/>
</dbReference>
<protein>
    <recommendedName>
        <fullName evidence="1">Aminoglycoside phosphotransferase domain-containing protein</fullName>
    </recommendedName>
</protein>
<dbReference type="InterPro" id="IPR011009">
    <property type="entry name" value="Kinase-like_dom_sf"/>
</dbReference>
<dbReference type="SUPFAM" id="SSF56112">
    <property type="entry name" value="Protein kinase-like (PK-like)"/>
    <property type="match status" value="1"/>
</dbReference>
<comment type="caution">
    <text evidence="2">The sequence shown here is derived from an EMBL/GenBank/DDBJ whole genome shotgun (WGS) entry which is preliminary data.</text>
</comment>
<dbReference type="VEuPathDB" id="FungiDB:ATEG_06917"/>
<proteinExistence type="predicted"/>
<sequence length="371" mass="40801">MPNPSQSTFESCTFVAHQDSQEEVIVRLEASGSHIPIVVRPAVHQIGTASTENGKKLDYSVTTYIKNAVTLESVWGDLTDDQQSHVAEQVASAIKNLHSINLLDEKARQFVKPGSHAIPEAAGPLGGPELGFFSNVSDLVRGLVASQDGFEQVTLTSTDDGGLRFETQFDDIPSVSMSEKDMFALQEAIVLCHNDLEPRNILVRAENLAVHYKVVAIIDWELAGFFPFVFESFYKDLALGNANLDFPWYRLFKDQTAQFIPKPLPGVQESLLRALDMVLKARARASTRNVGKLIQRKWIEREQLVQSDEISLRWVRNAEVASPTSPSPDAPLPVGSSAATLEFAAAQKKARDAGDHSWRLLAADGSTVLHP</sequence>
<feature type="domain" description="Aminoglycoside phosphotransferase" evidence="1">
    <location>
        <begin position="18"/>
        <end position="230"/>
    </location>
</feature>
<dbReference type="InterPro" id="IPR051678">
    <property type="entry name" value="AGP_Transferase"/>
</dbReference>
<organism evidence="2 3">
    <name type="scientific">Aspergillus terreus</name>
    <dbReference type="NCBI Taxonomy" id="33178"/>
    <lineage>
        <taxon>Eukaryota</taxon>
        <taxon>Fungi</taxon>
        <taxon>Dikarya</taxon>
        <taxon>Ascomycota</taxon>
        <taxon>Pezizomycotina</taxon>
        <taxon>Eurotiomycetes</taxon>
        <taxon>Eurotiomycetidae</taxon>
        <taxon>Eurotiales</taxon>
        <taxon>Aspergillaceae</taxon>
        <taxon>Aspergillus</taxon>
        <taxon>Aspergillus subgen. Circumdati</taxon>
    </lineage>
</organism>
<dbReference type="OrthoDB" id="4177236at2759"/>
<dbReference type="AlphaFoldDB" id="A0A5M3Z761"/>
<dbReference type="InterPro" id="IPR002575">
    <property type="entry name" value="Aminoglycoside_PTrfase"/>
</dbReference>
<keyword evidence="3" id="KW-1185">Reference proteome</keyword>
<evidence type="ECO:0000259" key="1">
    <source>
        <dbReference type="Pfam" id="PF01636"/>
    </source>
</evidence>
<name>A0A5M3Z761_ASPTE</name>
<dbReference type="Proteomes" id="UP000452235">
    <property type="component" value="Unassembled WGS sequence"/>
</dbReference>
<reference evidence="2 3" key="1">
    <citation type="submission" date="2020-01" db="EMBL/GenBank/DDBJ databases">
        <title>Aspergillus terreus IFO 6365 whole genome shotgun sequence.</title>
        <authorList>
            <person name="Kanamasa S."/>
            <person name="Takahashi H."/>
        </authorList>
    </citation>
    <scope>NUCLEOTIDE SEQUENCE [LARGE SCALE GENOMIC DNA]</scope>
    <source>
        <strain evidence="2 3">IFO 6365</strain>
    </source>
</reference>
<gene>
    <name evidence="2" type="ORF">ATEIFO6365_0009006600</name>
</gene>
<accession>A0A5M3Z761</accession>
<dbReference type="Pfam" id="PF01636">
    <property type="entry name" value="APH"/>
    <property type="match status" value="1"/>
</dbReference>